<proteinExistence type="predicted"/>
<keyword evidence="3" id="KW-0804">Transcription</keyword>
<evidence type="ECO:0000256" key="2">
    <source>
        <dbReference type="ARBA" id="ARBA00023125"/>
    </source>
</evidence>
<evidence type="ECO:0000259" key="4">
    <source>
        <dbReference type="PROSITE" id="PS01124"/>
    </source>
</evidence>
<keyword evidence="6" id="KW-1185">Reference proteome</keyword>
<evidence type="ECO:0000256" key="1">
    <source>
        <dbReference type="ARBA" id="ARBA00023015"/>
    </source>
</evidence>
<accession>A0A6L9S4L7</accession>
<protein>
    <submittedName>
        <fullName evidence="5">Helix-turn-helix transcriptional regulator</fullName>
    </submittedName>
</protein>
<dbReference type="SMART" id="SM00342">
    <property type="entry name" value="HTH_ARAC"/>
    <property type="match status" value="1"/>
</dbReference>
<feature type="domain" description="HTH araC/xylS-type" evidence="4">
    <location>
        <begin position="21"/>
        <end position="119"/>
    </location>
</feature>
<dbReference type="GO" id="GO:0043565">
    <property type="term" value="F:sequence-specific DNA binding"/>
    <property type="evidence" value="ECO:0007669"/>
    <property type="project" value="InterPro"/>
</dbReference>
<keyword evidence="1" id="KW-0805">Transcription regulation</keyword>
<comment type="caution">
    <text evidence="5">The sequence shown here is derived from an EMBL/GenBank/DDBJ whole genome shotgun (WGS) entry which is preliminary data.</text>
</comment>
<sequence length="143" mass="15884">MLCDDGLVSTRPAVPLARHLLRVRDLIDRAYGEQLDIAALARSASVSPTHFSRSFKAAFGETPHQYLMSRRMERAKALLRVGELSVTEVCLAVGFTSLGSFSTQFRRFVGESPSAYRSHVTSDDAVPVPACYVRMWTRPRPSP</sequence>
<keyword evidence="2" id="KW-0238">DNA-binding</keyword>
<dbReference type="InterPro" id="IPR018062">
    <property type="entry name" value="HTH_AraC-typ_CS"/>
</dbReference>
<dbReference type="PANTHER" id="PTHR46796">
    <property type="entry name" value="HTH-TYPE TRANSCRIPTIONAL ACTIVATOR RHAS-RELATED"/>
    <property type="match status" value="1"/>
</dbReference>
<dbReference type="PRINTS" id="PR00032">
    <property type="entry name" value="HTHARAC"/>
</dbReference>
<dbReference type="Proteomes" id="UP000475214">
    <property type="component" value="Unassembled WGS sequence"/>
</dbReference>
<dbReference type="PROSITE" id="PS01124">
    <property type="entry name" value="HTH_ARAC_FAMILY_2"/>
    <property type="match status" value="1"/>
</dbReference>
<reference evidence="5 6" key="1">
    <citation type="submission" date="2020-02" db="EMBL/GenBank/DDBJ databases">
        <authorList>
            <person name="Li X.-J."/>
            <person name="Han X.-M."/>
        </authorList>
    </citation>
    <scope>NUCLEOTIDE SEQUENCE [LARGE SCALE GENOMIC DNA]</scope>
    <source>
        <strain evidence="5 6">CCTCC AB 2017055</strain>
    </source>
</reference>
<evidence type="ECO:0000313" key="5">
    <source>
        <dbReference type="EMBL" id="NEE00425.1"/>
    </source>
</evidence>
<name>A0A6L9S4L7_9ACTN</name>
<gene>
    <name evidence="5" type="ORF">G1H10_09610</name>
</gene>
<evidence type="ECO:0000256" key="3">
    <source>
        <dbReference type="ARBA" id="ARBA00023163"/>
    </source>
</evidence>
<dbReference type="AlphaFoldDB" id="A0A6L9S4L7"/>
<dbReference type="InterPro" id="IPR050204">
    <property type="entry name" value="AraC_XylS_family_regulators"/>
</dbReference>
<dbReference type="InterPro" id="IPR020449">
    <property type="entry name" value="Tscrpt_reg_AraC-type_HTH"/>
</dbReference>
<dbReference type="GO" id="GO:0003700">
    <property type="term" value="F:DNA-binding transcription factor activity"/>
    <property type="evidence" value="ECO:0007669"/>
    <property type="project" value="InterPro"/>
</dbReference>
<dbReference type="InterPro" id="IPR009057">
    <property type="entry name" value="Homeodomain-like_sf"/>
</dbReference>
<dbReference type="Gene3D" id="1.10.10.60">
    <property type="entry name" value="Homeodomain-like"/>
    <property type="match status" value="2"/>
</dbReference>
<organism evidence="5 6">
    <name type="scientific">Phytoactinopolyspora halotolerans</name>
    <dbReference type="NCBI Taxonomy" id="1981512"/>
    <lineage>
        <taxon>Bacteria</taxon>
        <taxon>Bacillati</taxon>
        <taxon>Actinomycetota</taxon>
        <taxon>Actinomycetes</taxon>
        <taxon>Jiangellales</taxon>
        <taxon>Jiangellaceae</taxon>
        <taxon>Phytoactinopolyspora</taxon>
    </lineage>
</organism>
<dbReference type="SUPFAM" id="SSF46689">
    <property type="entry name" value="Homeodomain-like"/>
    <property type="match status" value="2"/>
</dbReference>
<dbReference type="Pfam" id="PF12833">
    <property type="entry name" value="HTH_18"/>
    <property type="match status" value="1"/>
</dbReference>
<evidence type="ECO:0000313" key="6">
    <source>
        <dbReference type="Proteomes" id="UP000475214"/>
    </source>
</evidence>
<dbReference type="InterPro" id="IPR018060">
    <property type="entry name" value="HTH_AraC"/>
</dbReference>
<dbReference type="EMBL" id="JAAGOA010000005">
    <property type="protein sequence ID" value="NEE00425.1"/>
    <property type="molecule type" value="Genomic_DNA"/>
</dbReference>
<dbReference type="PROSITE" id="PS00041">
    <property type="entry name" value="HTH_ARAC_FAMILY_1"/>
    <property type="match status" value="1"/>
</dbReference>